<dbReference type="GO" id="GO:0005829">
    <property type="term" value="C:cytosol"/>
    <property type="evidence" value="ECO:0007669"/>
    <property type="project" value="TreeGrafter"/>
</dbReference>
<dbReference type="InterPro" id="IPR008040">
    <property type="entry name" value="Hydant_A_N"/>
</dbReference>
<accession>A0AA51YG80</accession>
<dbReference type="InterPro" id="IPR002821">
    <property type="entry name" value="Hydantoinase_A"/>
</dbReference>
<dbReference type="RefSeq" id="WP_309307482.1">
    <property type="nucleotide sequence ID" value="NZ_CP133594.1"/>
</dbReference>
<dbReference type="PANTHER" id="PTHR11365:SF2">
    <property type="entry name" value="5-OXOPROLINASE"/>
    <property type="match status" value="1"/>
</dbReference>
<evidence type="ECO:0000259" key="2">
    <source>
        <dbReference type="Pfam" id="PF05378"/>
    </source>
</evidence>
<dbReference type="InterPro" id="IPR045079">
    <property type="entry name" value="Oxoprolinase-like"/>
</dbReference>
<feature type="domain" description="Hydantoinase/oxoprolinase N-terminal" evidence="2">
    <location>
        <begin position="5"/>
        <end position="158"/>
    </location>
</feature>
<reference evidence="3" key="1">
    <citation type="submission" date="2023-08" db="EMBL/GenBank/DDBJ databases">
        <title>Methanolobus mangrovi sp. nov. and Methanolobus sediminis sp. nov, two novel methylotrophic methanogens isolated from mangrove sediments in China.</title>
        <authorList>
            <person name="Zhou J."/>
        </authorList>
    </citation>
    <scope>NUCLEOTIDE SEQUENCE</scope>
    <source>
        <strain evidence="3">FTZ2</strain>
    </source>
</reference>
<gene>
    <name evidence="3" type="ORF">RE476_09920</name>
</gene>
<evidence type="ECO:0000313" key="4">
    <source>
        <dbReference type="Proteomes" id="UP001183006"/>
    </source>
</evidence>
<dbReference type="Proteomes" id="UP001183006">
    <property type="component" value="Chromosome"/>
</dbReference>
<evidence type="ECO:0000259" key="1">
    <source>
        <dbReference type="Pfam" id="PF01968"/>
    </source>
</evidence>
<dbReference type="Pfam" id="PF05378">
    <property type="entry name" value="Hydant_A_N"/>
    <property type="match status" value="1"/>
</dbReference>
<dbReference type="InterPro" id="IPR043129">
    <property type="entry name" value="ATPase_NBD"/>
</dbReference>
<sequence length="644" mass="70592">MSYSLGIDAGGTYTDAVLLKDDDNTIIQSSKALTSYPNPLDGIKQSIDSLDPICLQKVKVVSVSTTLSTNSILEGTGSPVAMILIGNYDIKQELPTRHYLQITGGHDHNGIETNDLDIESIKSFALAVKDKVSAFAISSYFSVRNHDHELRAKELILELTGRPVVCSYELSQDLGAFERAVTAFLNAQLIPVTERFMKTVEAEIKSRGIDAKIFMLKCDGSVIGIQSALKKPIESIFSGPAGSLVGASFLSKKETCAVIDVGGTSTDISVIYNGVPEMSDSGAVVGGWKTRVKAIRMETSAMGGDSHVWVKGKDISIGPRRVIPLSRAAVLYPDFLEQLTTNPIPPKIRLGINYQPTKFYLRTDYETLEASDEEKEVLAAVKMHPTSTTEIFNQIKKYPSSKVLDSLIQKRLLQPIGFTLTDALHVLGEYTERDVEAANIGADVLGSLADMDKYEFASHVKKEFAKNMACDLISFFLEGVDKEEIRKIFDIQSPAKFKVEVPVVLIGGPVAAFVEDLQEILDAEIILPEYSSVGNAAGALAAKGIRRFEVLIRPASMAAPDWEFLVFSEHGKSNFYEYQEALDYAVTMGETTVLSYMKDAGLDSNHIKIDVKKEEIIPLGWKTPMETKLVVLGVGNRNVDQDCY</sequence>
<dbReference type="Pfam" id="PF01968">
    <property type="entry name" value="Hydantoinase_A"/>
    <property type="match status" value="1"/>
</dbReference>
<dbReference type="PANTHER" id="PTHR11365">
    <property type="entry name" value="5-OXOPROLINASE RELATED"/>
    <property type="match status" value="1"/>
</dbReference>
<keyword evidence="4" id="KW-1185">Reference proteome</keyword>
<dbReference type="GeneID" id="84230459"/>
<organism evidence="3 4">
    <name type="scientific">Methanolobus mangrovi</name>
    <dbReference type="NCBI Taxonomy" id="3072977"/>
    <lineage>
        <taxon>Archaea</taxon>
        <taxon>Methanobacteriati</taxon>
        <taxon>Methanobacteriota</taxon>
        <taxon>Stenosarchaea group</taxon>
        <taxon>Methanomicrobia</taxon>
        <taxon>Methanosarcinales</taxon>
        <taxon>Methanosarcinaceae</taxon>
        <taxon>Methanolobus</taxon>
    </lineage>
</organism>
<dbReference type="EMBL" id="CP133594">
    <property type="protein sequence ID" value="WMW21692.1"/>
    <property type="molecule type" value="Genomic_DNA"/>
</dbReference>
<dbReference type="KEGG" id="mmav:RE476_09920"/>
<name>A0AA51YG80_9EURY</name>
<feature type="domain" description="Hydantoinase A/oxoprolinase" evidence="1">
    <location>
        <begin position="179"/>
        <end position="320"/>
    </location>
</feature>
<dbReference type="SUPFAM" id="SSF53067">
    <property type="entry name" value="Actin-like ATPase domain"/>
    <property type="match status" value="1"/>
</dbReference>
<protein>
    <submittedName>
        <fullName evidence="3">Hydantoinase/oxoprolinase family protein</fullName>
    </submittedName>
</protein>
<evidence type="ECO:0000313" key="3">
    <source>
        <dbReference type="EMBL" id="WMW21692.1"/>
    </source>
</evidence>
<dbReference type="GO" id="GO:0006749">
    <property type="term" value="P:glutathione metabolic process"/>
    <property type="evidence" value="ECO:0007669"/>
    <property type="project" value="TreeGrafter"/>
</dbReference>
<dbReference type="AlphaFoldDB" id="A0AA51YG80"/>
<proteinExistence type="predicted"/>
<dbReference type="GO" id="GO:0017168">
    <property type="term" value="F:5-oxoprolinase (ATP-hydrolyzing) activity"/>
    <property type="evidence" value="ECO:0007669"/>
    <property type="project" value="TreeGrafter"/>
</dbReference>